<dbReference type="Gene3D" id="1.10.443.10">
    <property type="entry name" value="Intergrase catalytic core"/>
    <property type="match status" value="1"/>
</dbReference>
<evidence type="ECO:0000313" key="6">
    <source>
        <dbReference type="Proteomes" id="UP000319432"/>
    </source>
</evidence>
<feature type="domain" description="Tyr recombinase" evidence="4">
    <location>
        <begin position="55"/>
        <end position="236"/>
    </location>
</feature>
<dbReference type="PROSITE" id="PS51898">
    <property type="entry name" value="TYR_RECOMBINASE"/>
    <property type="match status" value="1"/>
</dbReference>
<keyword evidence="3" id="KW-0233">DNA recombination</keyword>
<gene>
    <name evidence="5" type="ORF">EEL30_26260</name>
</gene>
<dbReference type="PANTHER" id="PTHR30349">
    <property type="entry name" value="PHAGE INTEGRASE-RELATED"/>
    <property type="match status" value="1"/>
</dbReference>
<dbReference type="SUPFAM" id="SSF56349">
    <property type="entry name" value="DNA breaking-rejoining enzymes"/>
    <property type="match status" value="1"/>
</dbReference>
<dbReference type="Pfam" id="PF00589">
    <property type="entry name" value="Phage_integrase"/>
    <property type="match status" value="1"/>
</dbReference>
<keyword evidence="2" id="KW-0238">DNA-binding</keyword>
<dbReference type="AlphaFoldDB" id="A0A518VEQ8"/>
<dbReference type="InterPro" id="IPR002104">
    <property type="entry name" value="Integrase_catalytic"/>
</dbReference>
<dbReference type="InterPro" id="IPR013762">
    <property type="entry name" value="Integrase-like_cat_sf"/>
</dbReference>
<dbReference type="InterPro" id="IPR050090">
    <property type="entry name" value="Tyrosine_recombinase_XerCD"/>
</dbReference>
<evidence type="ECO:0000256" key="1">
    <source>
        <dbReference type="ARBA" id="ARBA00008857"/>
    </source>
</evidence>
<dbReference type="GO" id="GO:0003677">
    <property type="term" value="F:DNA binding"/>
    <property type="evidence" value="ECO:0007669"/>
    <property type="project" value="UniProtKB-KW"/>
</dbReference>
<protein>
    <submittedName>
        <fullName evidence="5">Transposase</fullName>
    </submittedName>
</protein>
<keyword evidence="6" id="KW-1185">Reference proteome</keyword>
<dbReference type="GO" id="GO:0006310">
    <property type="term" value="P:DNA recombination"/>
    <property type="evidence" value="ECO:0007669"/>
    <property type="project" value="UniProtKB-KW"/>
</dbReference>
<dbReference type="GO" id="GO:0015074">
    <property type="term" value="P:DNA integration"/>
    <property type="evidence" value="ECO:0007669"/>
    <property type="project" value="InterPro"/>
</dbReference>
<dbReference type="Proteomes" id="UP000319432">
    <property type="component" value="Chromosome"/>
</dbReference>
<comment type="similarity">
    <text evidence="1">Belongs to the 'phage' integrase family.</text>
</comment>
<dbReference type="PANTHER" id="PTHR30349:SF41">
    <property type="entry name" value="INTEGRASE_RECOMBINASE PROTEIN MJ0367-RELATED"/>
    <property type="match status" value="1"/>
</dbReference>
<evidence type="ECO:0000256" key="3">
    <source>
        <dbReference type="ARBA" id="ARBA00023172"/>
    </source>
</evidence>
<evidence type="ECO:0000259" key="4">
    <source>
        <dbReference type="PROSITE" id="PS51898"/>
    </source>
</evidence>
<dbReference type="InterPro" id="IPR011010">
    <property type="entry name" value="DNA_brk_join_enz"/>
</dbReference>
<proteinExistence type="inferred from homology"/>
<sequence>MDTLYQFVNTSAKDIQSNRRKQFSGNHRKFKSFLHHITKGKPVDKNILKLNEPKRRIKTLSEFQIKSIHDTCTNTRDSLLLLVLYEGGLRISEALSLWIEDFDIGKNAITVRKSKTRAGEGRKVFVTEKTMNLFQDFLIDFHADDIDTNYVFFKLTGPNRGQHLDYSSTRSWVKRMKSKTGIDFTTHMFRHTYATELLRNGVDIKTLQDLLGHENVQTTIGIYLHPSDDDIRKEWEKAHSNKMKK</sequence>
<organism evidence="5 6">
    <name type="scientific">Brevibacillus laterosporus</name>
    <name type="common">Bacillus laterosporus</name>
    <dbReference type="NCBI Taxonomy" id="1465"/>
    <lineage>
        <taxon>Bacteria</taxon>
        <taxon>Bacillati</taxon>
        <taxon>Bacillota</taxon>
        <taxon>Bacilli</taxon>
        <taxon>Bacillales</taxon>
        <taxon>Paenibacillaceae</taxon>
        <taxon>Brevibacillus</taxon>
    </lineage>
</organism>
<dbReference type="OrthoDB" id="9803188at2"/>
<name>A0A518VEQ8_BRELA</name>
<reference evidence="5 6" key="1">
    <citation type="submission" date="2018-11" db="EMBL/GenBank/DDBJ databases">
        <title>Phylogenetic determinants of toxin gene distribution in genomes of Brevibacillus laterosporus.</title>
        <authorList>
            <person name="Glare T.R."/>
            <person name="Durrant A."/>
            <person name="Berry C."/>
            <person name="Palma L."/>
            <person name="Ormskirk M."/>
            <person name="Cox M.O."/>
        </authorList>
    </citation>
    <scope>NUCLEOTIDE SEQUENCE [LARGE SCALE GENOMIC DNA]</scope>
    <source>
        <strain evidence="5 6">1821L</strain>
    </source>
</reference>
<dbReference type="EMBL" id="CP033464">
    <property type="protein sequence ID" value="QDX95462.1"/>
    <property type="molecule type" value="Genomic_DNA"/>
</dbReference>
<accession>A0A518VEQ8</accession>
<evidence type="ECO:0000313" key="5">
    <source>
        <dbReference type="EMBL" id="QDX95462.1"/>
    </source>
</evidence>
<evidence type="ECO:0000256" key="2">
    <source>
        <dbReference type="ARBA" id="ARBA00023125"/>
    </source>
</evidence>